<evidence type="ECO:0000313" key="1">
    <source>
        <dbReference type="EMBL" id="KEZ93910.1"/>
    </source>
</evidence>
<name>A0A084JY76_NONUL</name>
<proteinExistence type="predicted"/>
<accession>A0A084JY76</accession>
<reference evidence="1 2" key="1">
    <citation type="submission" date="2014-07" db="EMBL/GenBank/DDBJ databases">
        <title>Draft genome sequence of Nonlabens ulvanivorans, an ulvan degrading bacterium.</title>
        <authorList>
            <person name="Kopel M."/>
            <person name="Helbert W."/>
            <person name="Henrissat B."/>
            <person name="Doniger T."/>
            <person name="Banin E."/>
        </authorList>
    </citation>
    <scope>NUCLEOTIDE SEQUENCE [LARGE SCALE GENOMIC DNA]</scope>
    <source>
        <strain evidence="1 2">PLR</strain>
    </source>
</reference>
<protein>
    <submittedName>
        <fullName evidence="1">Uncharacterized protein</fullName>
    </submittedName>
</protein>
<dbReference type="EMBL" id="JPJI01000026">
    <property type="protein sequence ID" value="KEZ93910.1"/>
    <property type="molecule type" value="Genomic_DNA"/>
</dbReference>
<gene>
    <name evidence="1" type="ORF">IL45_06860</name>
</gene>
<evidence type="ECO:0000313" key="2">
    <source>
        <dbReference type="Proteomes" id="UP000028531"/>
    </source>
</evidence>
<comment type="caution">
    <text evidence="1">The sequence shown here is derived from an EMBL/GenBank/DDBJ whole genome shotgun (WGS) entry which is preliminary data.</text>
</comment>
<dbReference type="Proteomes" id="UP000028531">
    <property type="component" value="Unassembled WGS sequence"/>
</dbReference>
<sequence length="266" mass="31790">MRIFKFWMKYSRELSINGIKQLSTTYGGSNISEDEAIKDAILKLNNAQKRINGELGRNRDYEADIREEIIETINQDNIITRNRYGALVLNSKKLMFIDIDEYSSSVSDLIFRRTYSQKQLMLRKIEKTAQKKDYHQLGFRIYETAKGYRVLVTNKDFDPRSYESKRMMRDFNADHLYRWLCRKQNCYRARLTPKPHRINLKRIKVIFPNRTAVQQQELTNWLHEYELKSQRSSSCHLVKEIGQVRTNEAIEYHDRLSGVKWEYNLA</sequence>
<organism evidence="1 2">
    <name type="scientific">Nonlabens ulvanivorans</name>
    <name type="common">Persicivirga ulvanivorans</name>
    <dbReference type="NCBI Taxonomy" id="906888"/>
    <lineage>
        <taxon>Bacteria</taxon>
        <taxon>Pseudomonadati</taxon>
        <taxon>Bacteroidota</taxon>
        <taxon>Flavobacteriia</taxon>
        <taxon>Flavobacteriales</taxon>
        <taxon>Flavobacteriaceae</taxon>
        <taxon>Nonlabens</taxon>
    </lineage>
</organism>
<dbReference type="AlphaFoldDB" id="A0A084JY76"/>